<evidence type="ECO:0000313" key="1">
    <source>
        <dbReference type="EMBL" id="CZS91384.1"/>
    </source>
</evidence>
<accession>A0A1E1K498</accession>
<evidence type="ECO:0000313" key="2">
    <source>
        <dbReference type="Proteomes" id="UP000178912"/>
    </source>
</evidence>
<dbReference type="EMBL" id="FJUX01000008">
    <property type="protein sequence ID" value="CZS91384.1"/>
    <property type="molecule type" value="Genomic_DNA"/>
</dbReference>
<dbReference type="AlphaFoldDB" id="A0A1E1K498"/>
<name>A0A1E1K498_9HELO</name>
<keyword evidence="2" id="KW-1185">Reference proteome</keyword>
<proteinExistence type="predicted"/>
<gene>
    <name evidence="1" type="ORF">RAG0_02025</name>
</gene>
<protein>
    <submittedName>
        <fullName evidence="1">Uncharacterized protein</fullName>
    </submittedName>
</protein>
<organism evidence="1 2">
    <name type="scientific">Rhynchosporium agropyri</name>
    <dbReference type="NCBI Taxonomy" id="914238"/>
    <lineage>
        <taxon>Eukaryota</taxon>
        <taxon>Fungi</taxon>
        <taxon>Dikarya</taxon>
        <taxon>Ascomycota</taxon>
        <taxon>Pezizomycotina</taxon>
        <taxon>Leotiomycetes</taxon>
        <taxon>Helotiales</taxon>
        <taxon>Ploettnerulaceae</taxon>
        <taxon>Rhynchosporium</taxon>
    </lineage>
</organism>
<reference evidence="2" key="1">
    <citation type="submission" date="2016-03" db="EMBL/GenBank/DDBJ databases">
        <authorList>
            <person name="Guldener U."/>
        </authorList>
    </citation>
    <scope>NUCLEOTIDE SEQUENCE [LARGE SCALE GENOMIC DNA]</scope>
    <source>
        <strain evidence="2">04CH-RAC-A.6.1</strain>
    </source>
</reference>
<sequence>MFALFLYKSSGITDVIRIYAIPISISIRLSPENFKNLGELPRDEANSHACAKLPDFEFPGRVEFTFFDILGSRRDYKAYGIASYDRRKLPDPSLDLAL</sequence>
<dbReference type="Proteomes" id="UP000178912">
    <property type="component" value="Unassembled WGS sequence"/>
</dbReference>